<dbReference type="EMBL" id="BMMW01000003">
    <property type="protein sequence ID" value="GGK60613.1"/>
    <property type="molecule type" value="Genomic_DNA"/>
</dbReference>
<name>A0A917QN63_9NOCA</name>
<evidence type="ECO:0000313" key="1">
    <source>
        <dbReference type="EMBL" id="GGK60613.1"/>
    </source>
</evidence>
<accession>A0A917QN63</accession>
<dbReference type="Proteomes" id="UP000612956">
    <property type="component" value="Unassembled WGS sequence"/>
</dbReference>
<reference evidence="1" key="1">
    <citation type="journal article" date="2014" name="Int. J. Syst. Evol. Microbiol.">
        <title>Complete genome sequence of Corynebacterium casei LMG S-19264T (=DSM 44701T), isolated from a smear-ripened cheese.</title>
        <authorList>
            <consortium name="US DOE Joint Genome Institute (JGI-PGF)"/>
            <person name="Walter F."/>
            <person name="Albersmeier A."/>
            <person name="Kalinowski J."/>
            <person name="Ruckert C."/>
        </authorList>
    </citation>
    <scope>NUCLEOTIDE SEQUENCE</scope>
    <source>
        <strain evidence="1">CGMCC 4.7278</strain>
    </source>
</reference>
<comment type="caution">
    <text evidence="1">The sequence shown here is derived from an EMBL/GenBank/DDBJ whole genome shotgun (WGS) entry which is preliminary data.</text>
</comment>
<dbReference type="NCBIfam" id="NF041390">
    <property type="entry name" value="TadE_Rv3655c"/>
    <property type="match status" value="1"/>
</dbReference>
<sequence length="82" mass="8042">MLAASTQVRCVDAAREAARLTARGDNARAVSAAKGVAPPGAMIEVGVVGDSARATVTATTALLPGLRLRATASAVLEPGVGS</sequence>
<proteinExistence type="predicted"/>
<dbReference type="AlphaFoldDB" id="A0A917QN63"/>
<keyword evidence="2" id="KW-1185">Reference proteome</keyword>
<reference evidence="1" key="2">
    <citation type="submission" date="2020-09" db="EMBL/GenBank/DDBJ databases">
        <authorList>
            <person name="Sun Q."/>
            <person name="Zhou Y."/>
        </authorList>
    </citation>
    <scope>NUCLEOTIDE SEQUENCE</scope>
    <source>
        <strain evidence="1">CGMCC 4.7278</strain>
    </source>
</reference>
<organism evidence="1 2">
    <name type="scientific">Nocardia camponoti</name>
    <dbReference type="NCBI Taxonomy" id="1616106"/>
    <lineage>
        <taxon>Bacteria</taxon>
        <taxon>Bacillati</taxon>
        <taxon>Actinomycetota</taxon>
        <taxon>Actinomycetes</taxon>
        <taxon>Mycobacteriales</taxon>
        <taxon>Nocardiaceae</taxon>
        <taxon>Nocardia</taxon>
    </lineage>
</organism>
<protein>
    <recommendedName>
        <fullName evidence="3">Pilus assembly protein TadE</fullName>
    </recommendedName>
</protein>
<dbReference type="InterPro" id="IPR049790">
    <property type="entry name" value="Rv3655c/TadE"/>
</dbReference>
<evidence type="ECO:0000313" key="2">
    <source>
        <dbReference type="Proteomes" id="UP000612956"/>
    </source>
</evidence>
<gene>
    <name evidence="1" type="ORF">GCM10011591_36150</name>
</gene>
<evidence type="ECO:0008006" key="3">
    <source>
        <dbReference type="Google" id="ProtNLM"/>
    </source>
</evidence>